<sequence length="703" mass="75272">MFAPTPPSRSNRPTLSLPFTARPSRRARLAGGLAAAALLAGTTAGAAELPLVRVVLSSAGLAQFLHAGPVTGGGSIELPVRLDQVDDVLKSLTVFDREGGVGAVGLPGKQPLAELYRDLPFGPDALASPTALLNALVGTEVEIAGPVTATGRVFRVEPEEITLPNGGGTVTRHRLSLMTGRGLVQAVLEDLTTLRFTDPETRAQIERALAGQTRNRAKDRRTVSVGFLGDGTRRVALGYVVAAPVWKTSYRLVLPKEGGTARLQGWAVVENLTGGDWTDVELVLVSGNPVALRQALYTAFYTDRPEVPVTTATRVMPRSDDADAAEPRPKMYEGAAPRRMPAPQVGQMQRMAPALAAPAAMPPPAPEAESMANLARASEAEEAATQLLYRFPAKVTVATGHTAMVPFVDRDVQATRTWLYQPETSARRPLAAVRIKNDGDTSLPPGIVTAFDGADGTAAFVGDAQLPLLARGTFRYVTFALDAKTDIRREDLGIRRTTLGKAVDGELTLTTKSRRTLAYEITPPADEDREIVIEEARTDGFAPAPDQKGVEETPTRFRATVAAPRGKTTKASLVLERTDRQTVILTDLAPEEILARIRGLENETPAVKDTAAKLGALVGDINRARGERGRLDAERKRIGDDQARLRQNLGAVGSGTDLGRRYIDTLKTQEDRLAEIGRADQALEADIAAKRQAAVQLARQLKL</sequence>
<proteinExistence type="predicted"/>
<evidence type="ECO:0000313" key="2">
    <source>
        <dbReference type="EMBL" id="VCU10461.1"/>
    </source>
</evidence>
<reference evidence="3" key="1">
    <citation type="submission" date="2018-10" db="EMBL/GenBank/DDBJ databases">
        <authorList>
            <person name="Peiro R."/>
            <person name="Begona"/>
            <person name="Cbmso G."/>
            <person name="Lopez M."/>
            <person name="Gonzalez S."/>
            <person name="Sacristan E."/>
            <person name="Castillo E."/>
        </authorList>
    </citation>
    <scope>NUCLEOTIDE SEQUENCE [LARGE SCALE GENOMIC DNA]</scope>
</reference>
<name>A0A3S4DHE7_9BRAD</name>
<evidence type="ECO:0000313" key="3">
    <source>
        <dbReference type="Proteomes" id="UP000289200"/>
    </source>
</evidence>
<feature type="region of interest" description="Disordered" evidence="1">
    <location>
        <begin position="317"/>
        <end position="337"/>
    </location>
</feature>
<dbReference type="AlphaFoldDB" id="A0A3S4DHE7"/>
<dbReference type="OrthoDB" id="580912at2"/>
<accession>A0A3S4DHE7</accession>
<organism evidence="2 3">
    <name type="scientific">Rhodoplanes serenus</name>
    <dbReference type="NCBI Taxonomy" id="200615"/>
    <lineage>
        <taxon>Bacteria</taxon>
        <taxon>Pseudomonadati</taxon>
        <taxon>Pseudomonadota</taxon>
        <taxon>Alphaproteobacteria</taxon>
        <taxon>Hyphomicrobiales</taxon>
        <taxon>Nitrobacteraceae</taxon>
        <taxon>Rhodoplanes</taxon>
    </lineage>
</organism>
<evidence type="ECO:0000256" key="1">
    <source>
        <dbReference type="SAM" id="MobiDB-lite"/>
    </source>
</evidence>
<comment type="caution">
    <text evidence="2">The sequence shown here is derived from an EMBL/GenBank/DDBJ whole genome shotgun (WGS) entry which is preliminary data.</text>
</comment>
<keyword evidence="3" id="KW-1185">Reference proteome</keyword>
<dbReference type="RefSeq" id="WP_129610904.1">
    <property type="nucleotide sequence ID" value="NZ_UWOC01000181.1"/>
</dbReference>
<protein>
    <submittedName>
        <fullName evidence="2">Uncharacterized protein</fullName>
    </submittedName>
</protein>
<dbReference type="Proteomes" id="UP000289200">
    <property type="component" value="Unassembled WGS sequence"/>
</dbReference>
<gene>
    <name evidence="2" type="ORF">RHODGE_RHODGE_04057</name>
</gene>
<feature type="compositionally biased region" description="Basic and acidic residues" evidence="1">
    <location>
        <begin position="317"/>
        <end position="331"/>
    </location>
</feature>
<dbReference type="EMBL" id="UWOC01000181">
    <property type="protein sequence ID" value="VCU10461.1"/>
    <property type="molecule type" value="Genomic_DNA"/>
</dbReference>